<protein>
    <submittedName>
        <fullName evidence="4">Cobalt-precorrin-6A reductase</fullName>
    </submittedName>
</protein>
<dbReference type="UniPathway" id="UPA00148"/>
<keyword evidence="5" id="KW-1185">Reference proteome</keyword>
<evidence type="ECO:0000313" key="5">
    <source>
        <dbReference type="Proteomes" id="UP000282818"/>
    </source>
</evidence>
<dbReference type="Pfam" id="PF02571">
    <property type="entry name" value="CbiJ"/>
    <property type="match status" value="1"/>
</dbReference>
<dbReference type="EMBL" id="SACQ01000011">
    <property type="protein sequence ID" value="RVU29303.1"/>
    <property type="molecule type" value="Genomic_DNA"/>
</dbReference>
<name>A0A437Q4F6_9GAMM</name>
<dbReference type="RefSeq" id="WP_127695920.1">
    <property type="nucleotide sequence ID" value="NZ_SACQ01000011.1"/>
</dbReference>
<evidence type="ECO:0000256" key="3">
    <source>
        <dbReference type="ARBA" id="ARBA00023002"/>
    </source>
</evidence>
<proteinExistence type="predicted"/>
<dbReference type="PANTHER" id="PTHR36925:SF1">
    <property type="entry name" value="COBALT-PRECORRIN-6A REDUCTASE"/>
    <property type="match status" value="1"/>
</dbReference>
<sequence>MMNKTKLLLLGGTGEAKQMATQLHQQGVAVIYSEAGRVRAPKLPCETRAGGFRAVGGFHRYLTETPISAVLDMTHPYAMRISEQAWSVCKNADVTYWRYQRPAWQPAAEDEWITFTDRAELPDKLAGEISVLLTIGQLEQSLIDALAKACDQVVIRTAVPLDAQLPDNVYWEQAIGPFSEQDEHDLFAKYGVSALVSKNSGGNATAPKLDVARKLGVSVFLEARPDMSHLNDMPLLNDLNQCRDAVITFFNIPNEPGKRPRR</sequence>
<evidence type="ECO:0000256" key="1">
    <source>
        <dbReference type="ARBA" id="ARBA00004953"/>
    </source>
</evidence>
<keyword evidence="2" id="KW-0169">Cobalamin biosynthesis</keyword>
<organism evidence="4 5">
    <name type="scientific">Neptunomonas marina</name>
    <dbReference type="NCBI Taxonomy" id="1815562"/>
    <lineage>
        <taxon>Bacteria</taxon>
        <taxon>Pseudomonadati</taxon>
        <taxon>Pseudomonadota</taxon>
        <taxon>Gammaproteobacteria</taxon>
        <taxon>Oceanospirillales</taxon>
        <taxon>Oceanospirillaceae</taxon>
        <taxon>Neptunomonas</taxon>
    </lineage>
</organism>
<dbReference type="GO" id="GO:0009236">
    <property type="term" value="P:cobalamin biosynthetic process"/>
    <property type="evidence" value="ECO:0007669"/>
    <property type="project" value="UniProtKB-UniPathway"/>
</dbReference>
<dbReference type="PROSITE" id="PS51014">
    <property type="entry name" value="COBK_CBIJ"/>
    <property type="match status" value="1"/>
</dbReference>
<comment type="caution">
    <text evidence="4">The sequence shown here is derived from an EMBL/GenBank/DDBJ whole genome shotgun (WGS) entry which is preliminary data.</text>
</comment>
<evidence type="ECO:0000313" key="4">
    <source>
        <dbReference type="EMBL" id="RVU29303.1"/>
    </source>
</evidence>
<accession>A0A437Q4F6</accession>
<keyword evidence="3" id="KW-0560">Oxidoreductase</keyword>
<dbReference type="GO" id="GO:0016994">
    <property type="term" value="F:precorrin-6A reductase activity"/>
    <property type="evidence" value="ECO:0007669"/>
    <property type="project" value="InterPro"/>
</dbReference>
<dbReference type="PANTHER" id="PTHR36925">
    <property type="entry name" value="COBALT-PRECORRIN-6A REDUCTASE"/>
    <property type="match status" value="1"/>
</dbReference>
<dbReference type="InterPro" id="IPR003723">
    <property type="entry name" value="Precorrin-6x_reduct"/>
</dbReference>
<comment type="pathway">
    <text evidence="1">Cofactor biosynthesis; adenosylcobalamin biosynthesis.</text>
</comment>
<dbReference type="Proteomes" id="UP000282818">
    <property type="component" value="Unassembled WGS sequence"/>
</dbReference>
<reference evidence="4 5" key="1">
    <citation type="submission" date="2019-01" db="EMBL/GenBank/DDBJ databases">
        <authorList>
            <person name="Chen W.-M."/>
        </authorList>
    </citation>
    <scope>NUCLEOTIDE SEQUENCE [LARGE SCALE GENOMIC DNA]</scope>
    <source>
        <strain evidence="4 5">HPM-16</strain>
    </source>
</reference>
<gene>
    <name evidence="4" type="ORF">EOE65_16895</name>
</gene>
<dbReference type="AlphaFoldDB" id="A0A437Q4F6"/>
<evidence type="ECO:0000256" key="2">
    <source>
        <dbReference type="ARBA" id="ARBA00022573"/>
    </source>
</evidence>